<dbReference type="GO" id="GO:0016747">
    <property type="term" value="F:acyltransferase activity, transferring groups other than amino-acyl groups"/>
    <property type="evidence" value="ECO:0007669"/>
    <property type="project" value="InterPro"/>
</dbReference>
<dbReference type="AlphaFoldDB" id="A0A845F2H4"/>
<proteinExistence type="predicted"/>
<sequence>MDTIRILQSIDFEDSILDTFERKQETTKVLVVESNSLNEKEDRFVDDWTIERKREIVNHFKSTIASGGAVIVAEQGSKVLGFAVIEAKTFGERSTYRELSYIHTSLPYRGMGIGRRLFVKAKEVAKQLGVEKLYIGAHPSVETQRFYKSMGCMIAKEMNCEIYERETRDIQLEITL</sequence>
<comment type="caution">
    <text evidence="2">The sequence shown here is derived from an EMBL/GenBank/DDBJ whole genome shotgun (WGS) entry which is preliminary data.</text>
</comment>
<dbReference type="Gene3D" id="3.40.630.30">
    <property type="match status" value="1"/>
</dbReference>
<dbReference type="EMBL" id="WMEY01000005">
    <property type="protein sequence ID" value="MYL65143.1"/>
    <property type="molecule type" value="Genomic_DNA"/>
</dbReference>
<dbReference type="CDD" id="cd04301">
    <property type="entry name" value="NAT_SF"/>
    <property type="match status" value="1"/>
</dbReference>
<gene>
    <name evidence="2" type="ORF">GLW07_17435</name>
</gene>
<evidence type="ECO:0000313" key="3">
    <source>
        <dbReference type="Proteomes" id="UP000447833"/>
    </source>
</evidence>
<accession>A0A845F2H4</accession>
<name>A0A845F2H4_9BACL</name>
<dbReference type="InterPro" id="IPR016181">
    <property type="entry name" value="Acyl_CoA_acyltransferase"/>
</dbReference>
<evidence type="ECO:0000259" key="1">
    <source>
        <dbReference type="PROSITE" id="PS51186"/>
    </source>
</evidence>
<dbReference type="Pfam" id="PF00583">
    <property type="entry name" value="Acetyltransf_1"/>
    <property type="match status" value="1"/>
</dbReference>
<dbReference type="RefSeq" id="WP_160920508.1">
    <property type="nucleotide sequence ID" value="NZ_WMEY01000005.1"/>
</dbReference>
<keyword evidence="2" id="KW-0808">Transferase</keyword>
<dbReference type="Proteomes" id="UP000447833">
    <property type="component" value="Unassembled WGS sequence"/>
</dbReference>
<reference evidence="2 3" key="1">
    <citation type="submission" date="2019-11" db="EMBL/GenBank/DDBJ databases">
        <title>Genome sequences of 17 halophilic strains isolated from different environments.</title>
        <authorList>
            <person name="Furrow R.E."/>
        </authorList>
    </citation>
    <scope>NUCLEOTIDE SEQUENCE [LARGE SCALE GENOMIC DNA]</scope>
    <source>
        <strain evidence="2 3">22506_14_FS</strain>
    </source>
</reference>
<feature type="domain" description="N-acetyltransferase" evidence="1">
    <location>
        <begin position="27"/>
        <end position="169"/>
    </location>
</feature>
<dbReference type="PROSITE" id="PS51186">
    <property type="entry name" value="GNAT"/>
    <property type="match status" value="1"/>
</dbReference>
<evidence type="ECO:0000313" key="2">
    <source>
        <dbReference type="EMBL" id="MYL65143.1"/>
    </source>
</evidence>
<protein>
    <submittedName>
        <fullName evidence="2">GNAT family N-acetyltransferase</fullName>
    </submittedName>
</protein>
<organism evidence="2 3">
    <name type="scientific">Guptibacillus hwajinpoensis</name>
    <dbReference type="NCBI Taxonomy" id="208199"/>
    <lineage>
        <taxon>Bacteria</taxon>
        <taxon>Bacillati</taxon>
        <taxon>Bacillota</taxon>
        <taxon>Bacilli</taxon>
        <taxon>Bacillales</taxon>
        <taxon>Guptibacillaceae</taxon>
        <taxon>Guptibacillus</taxon>
    </lineage>
</organism>
<dbReference type="SUPFAM" id="SSF55729">
    <property type="entry name" value="Acyl-CoA N-acyltransferases (Nat)"/>
    <property type="match status" value="1"/>
</dbReference>
<dbReference type="InterPro" id="IPR000182">
    <property type="entry name" value="GNAT_dom"/>
</dbReference>